<keyword evidence="2" id="KW-0479">Metal-binding</keyword>
<feature type="compositionally biased region" description="Polar residues" evidence="7">
    <location>
        <begin position="156"/>
        <end position="174"/>
    </location>
</feature>
<protein>
    <submittedName>
        <fullName evidence="8">Zinc finger and SCAN domain-containing 22</fullName>
    </submittedName>
</protein>
<dbReference type="InterPro" id="IPR013087">
    <property type="entry name" value="Znf_C2H2_type"/>
</dbReference>
<sequence>MAELENDEVNHQLCAVATDEMFESWSPETQKAALTEWNDWQEESEKSGLCCDECGKTFKHAGNLKRHKRTHSEKEYECSRCHKKFDRMDDLTRHMEMHERHGAEREYTCTVCGEVFQNIFPFQTHQRDVHQVGSGKHTKTSTRRAKRQRTDESEPTRSSTLVNEGASTSAVVNK</sequence>
<evidence type="ECO:0000256" key="6">
    <source>
        <dbReference type="ARBA" id="ARBA00023242"/>
    </source>
</evidence>
<evidence type="ECO:0000256" key="7">
    <source>
        <dbReference type="SAM" id="MobiDB-lite"/>
    </source>
</evidence>
<dbReference type="SUPFAM" id="SSF57667">
    <property type="entry name" value="beta-beta-alpha zinc fingers"/>
    <property type="match status" value="2"/>
</dbReference>
<keyword evidence="5" id="KW-0862">Zinc</keyword>
<dbReference type="PROSITE" id="PS00028">
    <property type="entry name" value="ZINC_FINGER_C2H2_1"/>
    <property type="match status" value="3"/>
</dbReference>
<dbReference type="InterPro" id="IPR050527">
    <property type="entry name" value="Snail/Krueppel_Znf"/>
</dbReference>
<feature type="non-terminal residue" evidence="8">
    <location>
        <position position="1"/>
    </location>
</feature>
<dbReference type="PANTHER" id="PTHR24388">
    <property type="entry name" value="ZINC FINGER PROTEIN"/>
    <property type="match status" value="1"/>
</dbReference>
<dbReference type="SMART" id="SM00355">
    <property type="entry name" value="ZnF_C2H2"/>
    <property type="match status" value="3"/>
</dbReference>
<dbReference type="GO" id="GO:0005634">
    <property type="term" value="C:nucleus"/>
    <property type="evidence" value="ECO:0007669"/>
    <property type="project" value="UniProtKB-SubCell"/>
</dbReference>
<dbReference type="EMBL" id="CACRXK020007093">
    <property type="protein sequence ID" value="CAB4011270.1"/>
    <property type="molecule type" value="Genomic_DNA"/>
</dbReference>
<dbReference type="InterPro" id="IPR036236">
    <property type="entry name" value="Znf_C2H2_sf"/>
</dbReference>
<dbReference type="Pfam" id="PF00096">
    <property type="entry name" value="zf-C2H2"/>
    <property type="match status" value="3"/>
</dbReference>
<keyword evidence="6" id="KW-0539">Nucleus</keyword>
<keyword evidence="9" id="KW-1185">Reference proteome</keyword>
<keyword evidence="3" id="KW-0677">Repeat</keyword>
<dbReference type="GO" id="GO:0032502">
    <property type="term" value="P:developmental process"/>
    <property type="evidence" value="ECO:0007669"/>
    <property type="project" value="UniProtKB-ARBA"/>
</dbReference>
<evidence type="ECO:0000313" key="8">
    <source>
        <dbReference type="EMBL" id="CAB4011270.1"/>
    </source>
</evidence>
<dbReference type="PANTHER" id="PTHR24388:SF54">
    <property type="entry name" value="PROTEIN ESCARGOT"/>
    <property type="match status" value="1"/>
</dbReference>
<evidence type="ECO:0000256" key="5">
    <source>
        <dbReference type="ARBA" id="ARBA00022833"/>
    </source>
</evidence>
<accession>A0A7D9EJ37</accession>
<dbReference type="Gene3D" id="3.30.160.60">
    <property type="entry name" value="Classic Zinc Finger"/>
    <property type="match status" value="3"/>
</dbReference>
<dbReference type="OrthoDB" id="9110852at2759"/>
<comment type="subcellular location">
    <subcellularLocation>
        <location evidence="1">Nucleus</location>
    </subcellularLocation>
</comment>
<dbReference type="GO" id="GO:0000981">
    <property type="term" value="F:DNA-binding transcription factor activity, RNA polymerase II-specific"/>
    <property type="evidence" value="ECO:0007669"/>
    <property type="project" value="TreeGrafter"/>
</dbReference>
<dbReference type="Proteomes" id="UP001152795">
    <property type="component" value="Unassembled WGS sequence"/>
</dbReference>
<proteinExistence type="predicted"/>
<dbReference type="FunFam" id="3.30.160.60:FF:000202">
    <property type="entry name" value="Zinc finger protein 574"/>
    <property type="match status" value="1"/>
</dbReference>
<dbReference type="GO" id="GO:0008270">
    <property type="term" value="F:zinc ion binding"/>
    <property type="evidence" value="ECO:0007669"/>
    <property type="project" value="UniProtKB-KW"/>
</dbReference>
<feature type="region of interest" description="Disordered" evidence="7">
    <location>
        <begin position="127"/>
        <end position="174"/>
    </location>
</feature>
<feature type="compositionally biased region" description="Basic residues" evidence="7">
    <location>
        <begin position="136"/>
        <end position="147"/>
    </location>
</feature>
<dbReference type="PROSITE" id="PS50157">
    <property type="entry name" value="ZINC_FINGER_C2H2_2"/>
    <property type="match status" value="3"/>
</dbReference>
<gene>
    <name evidence="8" type="ORF">PACLA_8A015518</name>
</gene>
<evidence type="ECO:0000256" key="2">
    <source>
        <dbReference type="ARBA" id="ARBA00022723"/>
    </source>
</evidence>
<evidence type="ECO:0000313" key="9">
    <source>
        <dbReference type="Proteomes" id="UP001152795"/>
    </source>
</evidence>
<evidence type="ECO:0000256" key="1">
    <source>
        <dbReference type="ARBA" id="ARBA00004123"/>
    </source>
</evidence>
<dbReference type="GO" id="GO:0000978">
    <property type="term" value="F:RNA polymerase II cis-regulatory region sequence-specific DNA binding"/>
    <property type="evidence" value="ECO:0007669"/>
    <property type="project" value="TreeGrafter"/>
</dbReference>
<keyword evidence="4" id="KW-0863">Zinc-finger</keyword>
<comment type="caution">
    <text evidence="8">The sequence shown here is derived from an EMBL/GenBank/DDBJ whole genome shotgun (WGS) entry which is preliminary data.</text>
</comment>
<organism evidence="8 9">
    <name type="scientific">Paramuricea clavata</name>
    <name type="common">Red gorgonian</name>
    <name type="synonym">Violescent sea-whip</name>
    <dbReference type="NCBI Taxonomy" id="317549"/>
    <lineage>
        <taxon>Eukaryota</taxon>
        <taxon>Metazoa</taxon>
        <taxon>Cnidaria</taxon>
        <taxon>Anthozoa</taxon>
        <taxon>Octocorallia</taxon>
        <taxon>Malacalcyonacea</taxon>
        <taxon>Plexauridae</taxon>
        <taxon>Paramuricea</taxon>
    </lineage>
</organism>
<name>A0A7D9EJ37_PARCT</name>
<reference evidence="8" key="1">
    <citation type="submission" date="2020-04" db="EMBL/GenBank/DDBJ databases">
        <authorList>
            <person name="Alioto T."/>
            <person name="Alioto T."/>
            <person name="Gomez Garrido J."/>
        </authorList>
    </citation>
    <scope>NUCLEOTIDE SEQUENCE</scope>
    <source>
        <strain evidence="8">A484AB</strain>
    </source>
</reference>
<evidence type="ECO:0000256" key="3">
    <source>
        <dbReference type="ARBA" id="ARBA00022737"/>
    </source>
</evidence>
<evidence type="ECO:0000256" key="4">
    <source>
        <dbReference type="ARBA" id="ARBA00022771"/>
    </source>
</evidence>
<dbReference type="AlphaFoldDB" id="A0A7D9EJ37"/>
<dbReference type="FunFam" id="3.30.160.60:FF:000100">
    <property type="entry name" value="Zinc finger 45-like"/>
    <property type="match status" value="1"/>
</dbReference>